<feature type="region of interest" description="Disordered" evidence="1">
    <location>
        <begin position="1"/>
        <end position="28"/>
    </location>
</feature>
<name>A0A426ZV62_ENSVE</name>
<sequence length="103" mass="11170">MDQSALRGMPKVSTDKSTPATRVTPSSLEVCVEPAPRIAPAPTPKMSVEKLVPRQEDPSRTHKWDKVVVGKQKSWHGEGSSRVPSKDKGSIALSEELVLPARS</sequence>
<dbReference type="AlphaFoldDB" id="A0A426ZV62"/>
<accession>A0A426ZV62</accession>
<gene>
    <name evidence="2" type="ORF">B296_00007841</name>
</gene>
<comment type="caution">
    <text evidence="2">The sequence shown here is derived from an EMBL/GenBank/DDBJ whole genome shotgun (WGS) entry which is preliminary data.</text>
</comment>
<feature type="compositionally biased region" description="Polar residues" evidence="1">
    <location>
        <begin position="15"/>
        <end position="27"/>
    </location>
</feature>
<evidence type="ECO:0000313" key="2">
    <source>
        <dbReference type="EMBL" id="RRT67842.1"/>
    </source>
</evidence>
<evidence type="ECO:0000256" key="1">
    <source>
        <dbReference type="SAM" id="MobiDB-lite"/>
    </source>
</evidence>
<dbReference type="EMBL" id="AMZH03004893">
    <property type="protein sequence ID" value="RRT67842.1"/>
    <property type="molecule type" value="Genomic_DNA"/>
</dbReference>
<reference evidence="2 3" key="1">
    <citation type="journal article" date="2014" name="Agronomy (Basel)">
        <title>A Draft Genome Sequence for Ensete ventricosum, the Drought-Tolerant Tree Against Hunger.</title>
        <authorList>
            <person name="Harrison J."/>
            <person name="Moore K.A."/>
            <person name="Paszkiewicz K."/>
            <person name="Jones T."/>
            <person name="Grant M."/>
            <person name="Ambacheew D."/>
            <person name="Muzemil S."/>
            <person name="Studholme D.J."/>
        </authorList>
    </citation>
    <scope>NUCLEOTIDE SEQUENCE [LARGE SCALE GENOMIC DNA]</scope>
</reference>
<proteinExistence type="predicted"/>
<feature type="region of interest" description="Disordered" evidence="1">
    <location>
        <begin position="69"/>
        <end position="89"/>
    </location>
</feature>
<evidence type="ECO:0000313" key="3">
    <source>
        <dbReference type="Proteomes" id="UP000287651"/>
    </source>
</evidence>
<dbReference type="Proteomes" id="UP000287651">
    <property type="component" value="Unassembled WGS sequence"/>
</dbReference>
<protein>
    <submittedName>
        <fullName evidence="2">Uncharacterized protein</fullName>
    </submittedName>
</protein>
<organism evidence="2 3">
    <name type="scientific">Ensete ventricosum</name>
    <name type="common">Abyssinian banana</name>
    <name type="synonym">Musa ensete</name>
    <dbReference type="NCBI Taxonomy" id="4639"/>
    <lineage>
        <taxon>Eukaryota</taxon>
        <taxon>Viridiplantae</taxon>
        <taxon>Streptophyta</taxon>
        <taxon>Embryophyta</taxon>
        <taxon>Tracheophyta</taxon>
        <taxon>Spermatophyta</taxon>
        <taxon>Magnoliopsida</taxon>
        <taxon>Liliopsida</taxon>
        <taxon>Zingiberales</taxon>
        <taxon>Musaceae</taxon>
        <taxon>Ensete</taxon>
    </lineage>
</organism>